<dbReference type="Gene3D" id="2.60.40.150">
    <property type="entry name" value="C2 domain"/>
    <property type="match status" value="1"/>
</dbReference>
<dbReference type="Proteomes" id="UP001141806">
    <property type="component" value="Unassembled WGS sequence"/>
</dbReference>
<organism evidence="3 4">
    <name type="scientific">Protea cynaroides</name>
    <dbReference type="NCBI Taxonomy" id="273540"/>
    <lineage>
        <taxon>Eukaryota</taxon>
        <taxon>Viridiplantae</taxon>
        <taxon>Streptophyta</taxon>
        <taxon>Embryophyta</taxon>
        <taxon>Tracheophyta</taxon>
        <taxon>Spermatophyta</taxon>
        <taxon>Magnoliopsida</taxon>
        <taxon>Proteales</taxon>
        <taxon>Proteaceae</taxon>
        <taxon>Protea</taxon>
    </lineage>
</organism>
<feature type="compositionally biased region" description="Basic and acidic residues" evidence="1">
    <location>
        <begin position="285"/>
        <end position="300"/>
    </location>
</feature>
<dbReference type="InterPro" id="IPR000008">
    <property type="entry name" value="C2_dom"/>
</dbReference>
<feature type="compositionally biased region" description="Basic and acidic residues" evidence="1">
    <location>
        <begin position="328"/>
        <end position="351"/>
    </location>
</feature>
<reference evidence="3" key="1">
    <citation type="journal article" date="2023" name="Plant J.">
        <title>The genome of the king protea, Protea cynaroides.</title>
        <authorList>
            <person name="Chang J."/>
            <person name="Duong T.A."/>
            <person name="Schoeman C."/>
            <person name="Ma X."/>
            <person name="Roodt D."/>
            <person name="Barker N."/>
            <person name="Li Z."/>
            <person name="Van de Peer Y."/>
            <person name="Mizrachi E."/>
        </authorList>
    </citation>
    <scope>NUCLEOTIDE SEQUENCE</scope>
    <source>
        <tissue evidence="3">Young leaves</tissue>
    </source>
</reference>
<comment type="caution">
    <text evidence="3">The sequence shown here is derived from an EMBL/GenBank/DDBJ whole genome shotgun (WGS) entry which is preliminary data.</text>
</comment>
<feature type="compositionally biased region" description="Polar residues" evidence="1">
    <location>
        <begin position="304"/>
        <end position="327"/>
    </location>
</feature>
<name>A0A9Q0KKD6_9MAGN</name>
<dbReference type="Pfam" id="PF00168">
    <property type="entry name" value="C2"/>
    <property type="match status" value="1"/>
</dbReference>
<proteinExistence type="predicted"/>
<protein>
    <recommendedName>
        <fullName evidence="2">C2 domain-containing protein</fullName>
    </recommendedName>
</protein>
<dbReference type="CDD" id="cd00030">
    <property type="entry name" value="C2"/>
    <property type="match status" value="1"/>
</dbReference>
<sequence>MDSFNETSGFRYNPNSEAMGEHDGDGEFSGLLEIFVHHARNIHNICIYNKQDVYAKFSLTYSPDETLCTRIINGGGKNPEFNENMRMKISQLDAVLKCEIWMLSRARNYMEDQLLGFTLVPMSSVAGQGKVTQDFTLSSTDLFHSPAGTVKLTLFLDTSLPVISSPKSSDSAANSSISSEVVLLDPKNSEVLDPVEYGRIEFPDISVVKENQQMVSEYFNMAEHSHASRPSVVGPASFLHLGACTQSVDDYDMTVNSSEENYGGSISPNGSNQNSGFFSTTTSLSDDRNSVDSMEKKSHVAGDSPNSNVGACQSSRASPDTPTSKNGSDVREEKEDSFTRKEGEGSKDNLHPVELGPAFTAPLGNINLEAEQNAMQKQIVDMYMRSMQQFTESLAKMKLPMDLDKLEPDSNGDVIHNHNKNLESEKKKKDGSRVFYGSRAFF</sequence>
<feature type="compositionally biased region" description="Polar residues" evidence="1">
    <location>
        <begin position="255"/>
        <end position="284"/>
    </location>
</feature>
<dbReference type="SUPFAM" id="SSF49562">
    <property type="entry name" value="C2 domain (Calcium/lipid-binding domain, CaLB)"/>
    <property type="match status" value="1"/>
</dbReference>
<keyword evidence="4" id="KW-1185">Reference proteome</keyword>
<dbReference type="PROSITE" id="PS50004">
    <property type="entry name" value="C2"/>
    <property type="match status" value="1"/>
</dbReference>
<dbReference type="SMART" id="SM00239">
    <property type="entry name" value="C2"/>
    <property type="match status" value="1"/>
</dbReference>
<dbReference type="EMBL" id="JAMYWD010000005">
    <property type="protein sequence ID" value="KAJ4971829.1"/>
    <property type="molecule type" value="Genomic_DNA"/>
</dbReference>
<dbReference type="InterPro" id="IPR035892">
    <property type="entry name" value="C2_domain_sf"/>
</dbReference>
<dbReference type="PANTHER" id="PTHR31208">
    <property type="entry name" value="EXPRESSED PROTEIN"/>
    <property type="match status" value="1"/>
</dbReference>
<evidence type="ECO:0000313" key="4">
    <source>
        <dbReference type="Proteomes" id="UP001141806"/>
    </source>
</evidence>
<dbReference type="AlphaFoldDB" id="A0A9Q0KKD6"/>
<accession>A0A9Q0KKD6</accession>
<feature type="region of interest" description="Disordered" evidence="1">
    <location>
        <begin position="255"/>
        <end position="356"/>
    </location>
</feature>
<dbReference type="OrthoDB" id="270970at2759"/>
<evidence type="ECO:0000259" key="2">
    <source>
        <dbReference type="PROSITE" id="PS50004"/>
    </source>
</evidence>
<gene>
    <name evidence="3" type="ORF">NE237_004928</name>
</gene>
<dbReference type="PANTHER" id="PTHR31208:SF3">
    <property type="entry name" value="OS01G0953500 PROTEIN"/>
    <property type="match status" value="1"/>
</dbReference>
<feature type="domain" description="C2" evidence="2">
    <location>
        <begin position="13"/>
        <end position="135"/>
    </location>
</feature>
<evidence type="ECO:0000256" key="1">
    <source>
        <dbReference type="SAM" id="MobiDB-lite"/>
    </source>
</evidence>
<evidence type="ECO:0000313" key="3">
    <source>
        <dbReference type="EMBL" id="KAJ4971829.1"/>
    </source>
</evidence>